<evidence type="ECO:0000259" key="5">
    <source>
        <dbReference type="Pfam" id="PF00389"/>
    </source>
</evidence>
<evidence type="ECO:0000256" key="4">
    <source>
        <dbReference type="RuleBase" id="RU003719"/>
    </source>
</evidence>
<dbReference type="RefSeq" id="WP_253359403.1">
    <property type="nucleotide sequence ID" value="NZ_JAIULA010000004.1"/>
</dbReference>
<comment type="caution">
    <text evidence="7">The sequence shown here is derived from an EMBL/GenBank/DDBJ whole genome shotgun (WGS) entry which is preliminary data.</text>
</comment>
<dbReference type="InterPro" id="IPR050418">
    <property type="entry name" value="D-iso_2-hydroxyacid_DH_PdxB"/>
</dbReference>
<dbReference type="Proteomes" id="UP001139006">
    <property type="component" value="Unassembled WGS sequence"/>
</dbReference>
<evidence type="ECO:0000256" key="3">
    <source>
        <dbReference type="ARBA" id="ARBA00023027"/>
    </source>
</evidence>
<evidence type="ECO:0000313" key="8">
    <source>
        <dbReference type="Proteomes" id="UP001139006"/>
    </source>
</evidence>
<organism evidence="7 8">
    <name type="scientific">Ligilactobacillus ubinensis</name>
    <dbReference type="NCBI Taxonomy" id="2876789"/>
    <lineage>
        <taxon>Bacteria</taxon>
        <taxon>Bacillati</taxon>
        <taxon>Bacillota</taxon>
        <taxon>Bacilli</taxon>
        <taxon>Lactobacillales</taxon>
        <taxon>Lactobacillaceae</taxon>
        <taxon>Ligilactobacillus</taxon>
    </lineage>
</organism>
<reference evidence="7 8" key="1">
    <citation type="journal article" date="2023" name="Int. J. Syst. Evol. Microbiol.">
        <title>Ligilactobacillus ubinensis sp. nov., a novel species isolated from the wild ferment of a durian fruit (Durio zibethinus).</title>
        <authorList>
            <person name="Heng Y.C."/>
            <person name="Menon N."/>
            <person name="Chen B."/>
            <person name="Loo B.Z.L."/>
            <person name="Wong G.W.J."/>
            <person name="Lim A.C.H."/>
            <person name="Silvaraju S."/>
            <person name="Kittelmann S."/>
        </authorList>
    </citation>
    <scope>NUCLEOTIDE SEQUENCE [LARGE SCALE GENOMIC DNA]</scope>
    <source>
        <strain evidence="7 8">WILCCON 0076</strain>
    </source>
</reference>
<dbReference type="PROSITE" id="PS00670">
    <property type="entry name" value="D_2_HYDROXYACID_DH_2"/>
    <property type="match status" value="1"/>
</dbReference>
<keyword evidence="2 4" id="KW-0560">Oxidoreductase</keyword>
<dbReference type="InterPro" id="IPR029753">
    <property type="entry name" value="D-isomer_DH_CS"/>
</dbReference>
<keyword evidence="8" id="KW-1185">Reference proteome</keyword>
<protein>
    <submittedName>
        <fullName evidence="7">D-2-hydroxyacid dehydrogenase</fullName>
    </submittedName>
</protein>
<dbReference type="PANTHER" id="PTHR43761:SF1">
    <property type="entry name" value="D-ISOMER SPECIFIC 2-HYDROXYACID DEHYDROGENASE CATALYTIC DOMAIN-CONTAINING PROTEIN-RELATED"/>
    <property type="match status" value="1"/>
</dbReference>
<dbReference type="SUPFAM" id="SSF51735">
    <property type="entry name" value="NAD(P)-binding Rossmann-fold domains"/>
    <property type="match status" value="1"/>
</dbReference>
<dbReference type="GO" id="GO:0016616">
    <property type="term" value="F:oxidoreductase activity, acting on the CH-OH group of donors, NAD or NADP as acceptor"/>
    <property type="evidence" value="ECO:0007669"/>
    <property type="project" value="InterPro"/>
</dbReference>
<dbReference type="Pfam" id="PF00389">
    <property type="entry name" value="2-Hacid_dh"/>
    <property type="match status" value="1"/>
</dbReference>
<feature type="domain" description="D-isomer specific 2-hydroxyacid dehydrogenase NAD-binding" evidence="6">
    <location>
        <begin position="109"/>
        <end position="288"/>
    </location>
</feature>
<dbReference type="InterPro" id="IPR006140">
    <property type="entry name" value="D-isomer_DH_NAD-bd"/>
</dbReference>
<dbReference type="Gene3D" id="3.40.50.720">
    <property type="entry name" value="NAD(P)-binding Rossmann-like Domain"/>
    <property type="match status" value="2"/>
</dbReference>
<dbReference type="InterPro" id="IPR036291">
    <property type="entry name" value="NAD(P)-bd_dom_sf"/>
</dbReference>
<dbReference type="AlphaFoldDB" id="A0A9X2JKM3"/>
<dbReference type="FunFam" id="3.40.50.720:FF:000203">
    <property type="entry name" value="D-3-phosphoglycerate dehydrogenase (SerA)"/>
    <property type="match status" value="1"/>
</dbReference>
<evidence type="ECO:0000256" key="1">
    <source>
        <dbReference type="ARBA" id="ARBA00005854"/>
    </source>
</evidence>
<dbReference type="Pfam" id="PF02826">
    <property type="entry name" value="2-Hacid_dh_C"/>
    <property type="match status" value="1"/>
</dbReference>
<evidence type="ECO:0000259" key="6">
    <source>
        <dbReference type="Pfam" id="PF02826"/>
    </source>
</evidence>
<name>A0A9X2JKM3_9LACO</name>
<gene>
    <name evidence="7" type="ORF">LB941_03145</name>
</gene>
<accession>A0A9X2JKM3</accession>
<sequence>MKIIDLDGYGLNPGDLSWDGFKQLGEFTYYDRTIANEKIILERIKDAEIILTNKTPLSKKVISQAPQLKYIGVLATGFNVVDVKAATENNITVTNIPSYGTDAVAQHTLALLLEITNQVGLHNQAVQNGEWTKSADFTFWKTPLMSLTGKTFGIIGFGSIGKAVAQLAHAFGMNVIFYNHNPKKVSASWLKQVSLETLYATADIISLHVPQTAETTNMIDTKAIVQMKPGVIIINTARGGLLNETDVAKALNQGKIYALGADVVSNEPINSDNPLLTAKNSFLTPHIAWAPIETRQRLMNIAVDNLKAFLAGHPKNMVN</sequence>
<dbReference type="SUPFAM" id="SSF52283">
    <property type="entry name" value="Formate/glycerate dehydrogenase catalytic domain-like"/>
    <property type="match status" value="1"/>
</dbReference>
<evidence type="ECO:0000256" key="2">
    <source>
        <dbReference type="ARBA" id="ARBA00023002"/>
    </source>
</evidence>
<proteinExistence type="inferred from homology"/>
<feature type="domain" description="D-isomer specific 2-hydroxyacid dehydrogenase catalytic" evidence="5">
    <location>
        <begin position="22"/>
        <end position="319"/>
    </location>
</feature>
<dbReference type="EMBL" id="JAIULA010000004">
    <property type="protein sequence ID" value="MCP0886332.1"/>
    <property type="molecule type" value="Genomic_DNA"/>
</dbReference>
<dbReference type="InterPro" id="IPR006139">
    <property type="entry name" value="D-isomer_2_OHA_DH_cat_dom"/>
</dbReference>
<comment type="similarity">
    <text evidence="1 4">Belongs to the D-isomer specific 2-hydroxyacid dehydrogenase family.</text>
</comment>
<dbReference type="GO" id="GO:0051287">
    <property type="term" value="F:NAD binding"/>
    <property type="evidence" value="ECO:0007669"/>
    <property type="project" value="InterPro"/>
</dbReference>
<dbReference type="CDD" id="cd12162">
    <property type="entry name" value="2-Hacid_dh_4"/>
    <property type="match status" value="1"/>
</dbReference>
<dbReference type="PANTHER" id="PTHR43761">
    <property type="entry name" value="D-ISOMER SPECIFIC 2-HYDROXYACID DEHYDROGENASE FAMILY PROTEIN (AFU_ORTHOLOGUE AFUA_1G13630)"/>
    <property type="match status" value="1"/>
</dbReference>
<evidence type="ECO:0000313" key="7">
    <source>
        <dbReference type="EMBL" id="MCP0886332.1"/>
    </source>
</evidence>
<keyword evidence="3" id="KW-0520">NAD</keyword>
<dbReference type="PROSITE" id="PS00671">
    <property type="entry name" value="D_2_HYDROXYACID_DH_3"/>
    <property type="match status" value="1"/>
</dbReference>